<sequence length="53" mass="6054">MEPFDSDDVPLASIAKQVWAGRSHPAEFFEAFNRERIYAQRPERPGILVTGHL</sequence>
<reference evidence="2" key="1">
    <citation type="journal article" date="2019" name="Int. J. Syst. Evol. Microbiol.">
        <title>The Global Catalogue of Microorganisms (GCM) 10K type strain sequencing project: providing services to taxonomists for standard genome sequencing and annotation.</title>
        <authorList>
            <consortium name="The Broad Institute Genomics Platform"/>
            <consortium name="The Broad Institute Genome Sequencing Center for Infectious Disease"/>
            <person name="Wu L."/>
            <person name="Ma J."/>
        </authorList>
    </citation>
    <scope>NUCLEOTIDE SEQUENCE [LARGE SCALE GENOMIC DNA]</scope>
    <source>
        <strain evidence="2">CGMCC 4.7680</strain>
    </source>
</reference>
<protein>
    <submittedName>
        <fullName evidence="1">Uncharacterized protein</fullName>
    </submittedName>
</protein>
<dbReference type="Proteomes" id="UP000649955">
    <property type="component" value="Unassembled WGS sequence"/>
</dbReference>
<keyword evidence="2" id="KW-1185">Reference proteome</keyword>
<name>A0ABQ3KKL8_9PSEU</name>
<evidence type="ECO:0000313" key="1">
    <source>
        <dbReference type="EMBL" id="GHG33373.1"/>
    </source>
</evidence>
<accession>A0ABQ3KKL8</accession>
<comment type="caution">
    <text evidence="1">The sequence shown here is derived from an EMBL/GenBank/DDBJ whole genome shotgun (WGS) entry which is preliminary data.</text>
</comment>
<gene>
    <name evidence="1" type="ORF">GCM10017567_62070</name>
</gene>
<dbReference type="EMBL" id="BNAW01000036">
    <property type="protein sequence ID" value="GHG33373.1"/>
    <property type="molecule type" value="Genomic_DNA"/>
</dbReference>
<organism evidence="1 2">
    <name type="scientific">Amycolatopsis bullii</name>
    <dbReference type="NCBI Taxonomy" id="941987"/>
    <lineage>
        <taxon>Bacteria</taxon>
        <taxon>Bacillati</taxon>
        <taxon>Actinomycetota</taxon>
        <taxon>Actinomycetes</taxon>
        <taxon>Pseudonocardiales</taxon>
        <taxon>Pseudonocardiaceae</taxon>
        <taxon>Amycolatopsis</taxon>
    </lineage>
</organism>
<evidence type="ECO:0000313" key="2">
    <source>
        <dbReference type="Proteomes" id="UP000649955"/>
    </source>
</evidence>
<proteinExistence type="predicted"/>
<dbReference type="RefSeq" id="WP_191314860.1">
    <property type="nucleotide sequence ID" value="NZ_BNAW01000036.1"/>
</dbReference>